<dbReference type="AlphaFoldDB" id="A0AAP8PQ59"/>
<gene>
    <name evidence="8" type="ORF">CD158_03440</name>
    <name evidence="7" type="ORF">QYH67_11270</name>
</gene>
<dbReference type="EMBL" id="PPQW01000015">
    <property type="protein sequence ID" value="PNZ68452.1"/>
    <property type="molecule type" value="Genomic_DNA"/>
</dbReference>
<evidence type="ECO:0000256" key="1">
    <source>
        <dbReference type="ARBA" id="ARBA00004196"/>
    </source>
</evidence>
<dbReference type="GO" id="GO:0030001">
    <property type="term" value="P:metal ion transport"/>
    <property type="evidence" value="ECO:0007669"/>
    <property type="project" value="InterPro"/>
</dbReference>
<dbReference type="PRINTS" id="PR00690">
    <property type="entry name" value="ADHESNFAMILY"/>
</dbReference>
<accession>A0AAP8PQ59</accession>
<dbReference type="RefSeq" id="WP_059108057.1">
    <property type="nucleotide sequence ID" value="NZ_AP024589.1"/>
</dbReference>
<sequence>MKKIAVLLMALLVFLAACGQGGGSSEGNDEGNKGEKLNVVTTNSILYDMVKNVAGDKVEVHSIVPIGQDPHEYEVKPKDIQQITDADVVFYNGFNLETGNGWFNKALEQADKSLDDDEVVAVSDKVDPIYLNGEEKKDSNRDPHAWLSLSNGVKYVEAIQDTLEKQDKNNKDDYKKDGDKYIDKLKQLDKDSKDKFDDIDEDDRNMITSEGAFKYFAQNFDINAGYIWEINTEKEGTPEQMKQATKFVEDNDVKHLLVETSVDSRSMESLSEETDRDIIGKVYTDSIGKEGSDGDSYYDMMKHNIDIVHKSMEK</sequence>
<dbReference type="SUPFAM" id="SSF53807">
    <property type="entry name" value="Helical backbone' metal receptor"/>
    <property type="match status" value="1"/>
</dbReference>
<proteinExistence type="inferred from homology"/>
<dbReference type="GO" id="GO:0030313">
    <property type="term" value="C:cell envelope"/>
    <property type="evidence" value="ECO:0007669"/>
    <property type="project" value="UniProtKB-SubCell"/>
</dbReference>
<dbReference type="GO" id="GO:0007155">
    <property type="term" value="P:cell adhesion"/>
    <property type="evidence" value="ECO:0007669"/>
    <property type="project" value="InterPro"/>
</dbReference>
<evidence type="ECO:0000313" key="9">
    <source>
        <dbReference type="Proteomes" id="UP000242470"/>
    </source>
</evidence>
<comment type="similarity">
    <text evidence="5">Belongs to the bacterial solute-binding protein 9 family.</text>
</comment>
<keyword evidence="4 6" id="KW-0732">Signal</keyword>
<keyword evidence="3" id="KW-0479">Metal-binding</keyword>
<dbReference type="Gene3D" id="3.40.50.1980">
    <property type="entry name" value="Nitrogenase molybdenum iron protein domain"/>
    <property type="match status" value="2"/>
</dbReference>
<evidence type="ECO:0000313" key="7">
    <source>
        <dbReference type="EMBL" id="MDN4534131.1"/>
    </source>
</evidence>
<dbReference type="Proteomes" id="UP000242470">
    <property type="component" value="Unassembled WGS sequence"/>
</dbReference>
<dbReference type="EMBL" id="JAUHQC010000015">
    <property type="protein sequence ID" value="MDN4534131.1"/>
    <property type="molecule type" value="Genomic_DNA"/>
</dbReference>
<dbReference type="Pfam" id="PF01297">
    <property type="entry name" value="ZnuA"/>
    <property type="match status" value="1"/>
</dbReference>
<dbReference type="PANTHER" id="PTHR42953">
    <property type="entry name" value="HIGH-AFFINITY ZINC UPTAKE SYSTEM PROTEIN ZNUA-RELATED"/>
    <property type="match status" value="1"/>
</dbReference>
<name>A0AAP8PQ59_9STAP</name>
<feature type="chain" id="PRO_5042798960" evidence="6">
    <location>
        <begin position="20"/>
        <end position="314"/>
    </location>
</feature>
<evidence type="ECO:0000256" key="6">
    <source>
        <dbReference type="SAM" id="SignalP"/>
    </source>
</evidence>
<evidence type="ECO:0000256" key="4">
    <source>
        <dbReference type="ARBA" id="ARBA00022729"/>
    </source>
</evidence>
<dbReference type="InterPro" id="IPR006128">
    <property type="entry name" value="Lipoprotein_PsaA-like"/>
</dbReference>
<comment type="caution">
    <text evidence="8">The sequence shown here is derived from an EMBL/GenBank/DDBJ whole genome shotgun (WGS) entry which is preliminary data.</text>
</comment>
<dbReference type="NCBIfam" id="NF047355">
    <property type="entry name" value="ABC_bind_Mn_Staph"/>
    <property type="match status" value="1"/>
</dbReference>
<dbReference type="GeneID" id="64982899"/>
<reference evidence="7" key="2">
    <citation type="submission" date="2023-07" db="EMBL/GenBank/DDBJ databases">
        <title>Evaluation of the beneficial properties of pineapple isolates.</title>
        <authorList>
            <person name="Adefiranye O."/>
        </authorList>
    </citation>
    <scope>NUCLEOTIDE SEQUENCE</scope>
    <source>
        <strain evidence="7">PAPLE_T1</strain>
    </source>
</reference>
<keyword evidence="2 5" id="KW-0813">Transport</keyword>
<reference evidence="8 9" key="1">
    <citation type="submission" date="2017-08" db="EMBL/GenBank/DDBJ databases">
        <title>Draft genome sequences of 64 type strains of genus Staph aureus.</title>
        <authorList>
            <person name="Cole K."/>
            <person name="Golubchik T."/>
            <person name="Russell J."/>
            <person name="Foster D."/>
            <person name="Llewelyn M."/>
            <person name="Wilson D."/>
            <person name="Crook D."/>
            <person name="Paul J."/>
        </authorList>
    </citation>
    <scope>NUCLEOTIDE SEQUENCE [LARGE SCALE GENOMIC DNA]</scope>
    <source>
        <strain evidence="8 9">NCTC 12101</strain>
    </source>
</reference>
<evidence type="ECO:0000256" key="3">
    <source>
        <dbReference type="ARBA" id="ARBA00022723"/>
    </source>
</evidence>
<dbReference type="PROSITE" id="PS51257">
    <property type="entry name" value="PROKAR_LIPOPROTEIN"/>
    <property type="match status" value="1"/>
</dbReference>
<dbReference type="PRINTS" id="PR00691">
    <property type="entry name" value="ADHESINB"/>
</dbReference>
<dbReference type="InterPro" id="IPR006127">
    <property type="entry name" value="ZnuA-like"/>
</dbReference>
<dbReference type="Proteomes" id="UP001171687">
    <property type="component" value="Unassembled WGS sequence"/>
</dbReference>
<evidence type="ECO:0000256" key="2">
    <source>
        <dbReference type="ARBA" id="ARBA00022448"/>
    </source>
</evidence>
<dbReference type="InterPro" id="IPR006129">
    <property type="entry name" value="AdhesinB"/>
</dbReference>
<dbReference type="InterPro" id="IPR050492">
    <property type="entry name" value="Bact_metal-bind_prot9"/>
</dbReference>
<protein>
    <submittedName>
        <fullName evidence="8">Metal ABC transporter substrate-binding protein</fullName>
    </submittedName>
    <submittedName>
        <fullName evidence="7">Zinc ABC transporter substrate-binding protein</fullName>
    </submittedName>
</protein>
<dbReference type="GO" id="GO:0046872">
    <property type="term" value="F:metal ion binding"/>
    <property type="evidence" value="ECO:0007669"/>
    <property type="project" value="UniProtKB-KW"/>
</dbReference>
<evidence type="ECO:0000313" key="8">
    <source>
        <dbReference type="EMBL" id="PNZ68452.1"/>
    </source>
</evidence>
<dbReference type="PANTHER" id="PTHR42953:SF1">
    <property type="entry name" value="METAL-BINDING PROTEIN HI_0362-RELATED"/>
    <property type="match status" value="1"/>
</dbReference>
<comment type="subcellular location">
    <subcellularLocation>
        <location evidence="1">Cell envelope</location>
    </subcellularLocation>
</comment>
<organism evidence="8 9">
    <name type="scientific">Staphylococcus auricularis</name>
    <dbReference type="NCBI Taxonomy" id="29379"/>
    <lineage>
        <taxon>Bacteria</taxon>
        <taxon>Bacillati</taxon>
        <taxon>Bacillota</taxon>
        <taxon>Bacilli</taxon>
        <taxon>Bacillales</taxon>
        <taxon>Staphylococcaceae</taxon>
        <taxon>Staphylococcus</taxon>
    </lineage>
</organism>
<evidence type="ECO:0000256" key="5">
    <source>
        <dbReference type="RuleBase" id="RU003512"/>
    </source>
</evidence>
<feature type="signal peptide" evidence="6">
    <location>
        <begin position="1"/>
        <end position="19"/>
    </location>
</feature>